<dbReference type="PROSITE" id="PS50404">
    <property type="entry name" value="GST_NTER"/>
    <property type="match status" value="1"/>
</dbReference>
<dbReference type="SUPFAM" id="SSF47616">
    <property type="entry name" value="GST C-terminal domain-like"/>
    <property type="match status" value="1"/>
</dbReference>
<feature type="domain" description="GST N-terminal" evidence="1">
    <location>
        <begin position="1"/>
        <end position="78"/>
    </location>
</feature>
<dbReference type="Pfam" id="PF13417">
    <property type="entry name" value="GST_N_3"/>
    <property type="match status" value="1"/>
</dbReference>
<dbReference type="PANTHER" id="PTHR44051:SF8">
    <property type="entry name" value="GLUTATHIONE S-TRANSFERASE GSTA"/>
    <property type="match status" value="1"/>
</dbReference>
<accession>A0A6N6MNR2</accession>
<dbReference type="GO" id="GO:0016740">
    <property type="term" value="F:transferase activity"/>
    <property type="evidence" value="ECO:0007669"/>
    <property type="project" value="UniProtKB-KW"/>
</dbReference>
<feature type="domain" description="GST C-terminal" evidence="2">
    <location>
        <begin position="83"/>
        <end position="203"/>
    </location>
</feature>
<proteinExistence type="predicted"/>
<dbReference type="AlphaFoldDB" id="A0A6N6MNR2"/>
<dbReference type="PROSITE" id="PS50405">
    <property type="entry name" value="GST_CTER"/>
    <property type="match status" value="1"/>
</dbReference>
<reference evidence="3 4" key="1">
    <citation type="submission" date="2019-09" db="EMBL/GenBank/DDBJ databases">
        <title>YIM 132548 draft genome.</title>
        <authorList>
            <person name="Jiang L."/>
        </authorList>
    </citation>
    <scope>NUCLEOTIDE SEQUENCE [LARGE SCALE GENOMIC DNA]</scope>
    <source>
        <strain evidence="3 4">YIM 132548</strain>
    </source>
</reference>
<keyword evidence="4" id="KW-1185">Reference proteome</keyword>
<evidence type="ECO:0000313" key="4">
    <source>
        <dbReference type="Proteomes" id="UP000441523"/>
    </source>
</evidence>
<dbReference type="InterPro" id="IPR010987">
    <property type="entry name" value="Glutathione-S-Trfase_C-like"/>
</dbReference>
<comment type="caution">
    <text evidence="3">The sequence shown here is derived from an EMBL/GenBank/DDBJ whole genome shotgun (WGS) entry which is preliminary data.</text>
</comment>
<sequence>MITIYNFNHGVRGIRVAWQCEEMGLAYNPVGFNFPVPAEFRAKHPLGVLPFLEDEGGVAVGESVAQMLYITQRYGPTPLLPIEPAAMARVLQLTVASEASLGGLMNPMMGTKFAAPADLKSNWTDGYCHARVTEVLGYVEGVLGEREYLVGDGLSLADLAISTALGVWQGALGQQVPPGLAAHRKRMQARPTYQKAVTAFGVE</sequence>
<dbReference type="PANTHER" id="PTHR44051">
    <property type="entry name" value="GLUTATHIONE S-TRANSFERASE-RELATED"/>
    <property type="match status" value="1"/>
</dbReference>
<dbReference type="Proteomes" id="UP000441523">
    <property type="component" value="Unassembled WGS sequence"/>
</dbReference>
<gene>
    <name evidence="3" type="ORF">F6X51_24120</name>
</gene>
<evidence type="ECO:0000313" key="3">
    <source>
        <dbReference type="EMBL" id="KAB1070058.1"/>
    </source>
</evidence>
<name>A0A6N6MNR2_9HYPH</name>
<dbReference type="SUPFAM" id="SSF52833">
    <property type="entry name" value="Thioredoxin-like"/>
    <property type="match status" value="1"/>
</dbReference>
<dbReference type="EMBL" id="VZZJ01000033">
    <property type="protein sequence ID" value="KAB1070058.1"/>
    <property type="molecule type" value="Genomic_DNA"/>
</dbReference>
<evidence type="ECO:0000259" key="1">
    <source>
        <dbReference type="PROSITE" id="PS50404"/>
    </source>
</evidence>
<keyword evidence="3" id="KW-0808">Transferase</keyword>
<protein>
    <submittedName>
        <fullName evidence="3">Glutathione S-transferase family protein</fullName>
    </submittedName>
</protein>
<dbReference type="InterPro" id="IPR036282">
    <property type="entry name" value="Glutathione-S-Trfase_C_sf"/>
</dbReference>
<dbReference type="SFLD" id="SFLDS00019">
    <property type="entry name" value="Glutathione_Transferase_(cytos"/>
    <property type="match status" value="1"/>
</dbReference>
<dbReference type="RefSeq" id="WP_150966274.1">
    <property type="nucleotide sequence ID" value="NZ_VZZJ01000033.1"/>
</dbReference>
<dbReference type="InterPro" id="IPR004046">
    <property type="entry name" value="GST_C"/>
</dbReference>
<dbReference type="Pfam" id="PF00043">
    <property type="entry name" value="GST_C"/>
    <property type="match status" value="1"/>
</dbReference>
<organism evidence="3 4">
    <name type="scientific">Methylobacterium planeticum</name>
    <dbReference type="NCBI Taxonomy" id="2615211"/>
    <lineage>
        <taxon>Bacteria</taxon>
        <taxon>Pseudomonadati</taxon>
        <taxon>Pseudomonadota</taxon>
        <taxon>Alphaproteobacteria</taxon>
        <taxon>Hyphomicrobiales</taxon>
        <taxon>Methylobacteriaceae</taxon>
        <taxon>Methylobacterium</taxon>
    </lineage>
</organism>
<dbReference type="InterPro" id="IPR004045">
    <property type="entry name" value="Glutathione_S-Trfase_N"/>
</dbReference>
<dbReference type="InterPro" id="IPR040079">
    <property type="entry name" value="Glutathione_S-Trfase"/>
</dbReference>
<dbReference type="SFLD" id="SFLDG00358">
    <property type="entry name" value="Main_(cytGST)"/>
    <property type="match status" value="1"/>
</dbReference>
<dbReference type="Gene3D" id="1.20.1050.130">
    <property type="match status" value="1"/>
</dbReference>
<evidence type="ECO:0000259" key="2">
    <source>
        <dbReference type="PROSITE" id="PS50405"/>
    </source>
</evidence>
<dbReference type="InterPro" id="IPR036249">
    <property type="entry name" value="Thioredoxin-like_sf"/>
</dbReference>